<reference evidence="1 2" key="5">
    <citation type="journal article" date="2011" name="ISME J.">
        <title>Dual transcriptional profiling of a bacterial/fungal confrontation: Collimonas fungivorans versus Aspergillus niger.</title>
        <authorList>
            <person name="Mela F."/>
            <person name="Fritsche K."/>
            <person name="de Boer W."/>
            <person name="van Veen J.A."/>
            <person name="de Graaff L.H."/>
            <person name="van den Berg M."/>
            <person name="Leveau J.H."/>
        </authorList>
    </citation>
    <scope>NUCLEOTIDE SEQUENCE [LARGE SCALE GENOMIC DNA]</scope>
    <source>
        <strain evidence="1 2">Ter331</strain>
    </source>
</reference>
<dbReference type="AlphaFoldDB" id="G0AIQ4"/>
<sequence length="77" mass="8811">MDFGFEQYEQMAEFMRTCKGKVMVSINDHPDIRRVFDGFTMMGLDIKYSIGSTHGQPGVSKELVITNWDADVVTQLF</sequence>
<name>G0AIQ4_COLFT</name>
<evidence type="ECO:0000313" key="2">
    <source>
        <dbReference type="Proteomes" id="UP000008392"/>
    </source>
</evidence>
<dbReference type="KEGG" id="cfu:CFU_1005"/>
<reference evidence="2" key="6">
    <citation type="submission" date="2011-05" db="EMBL/GenBank/DDBJ databases">
        <title>Complete sequence of Collimonas fungivorans Ter331.</title>
        <authorList>
            <person name="Leveau J.H."/>
        </authorList>
    </citation>
    <scope>NUCLEOTIDE SEQUENCE [LARGE SCALE GENOMIC DNA]</scope>
    <source>
        <strain evidence="2">Ter331</strain>
    </source>
</reference>
<reference evidence="1 2" key="2">
    <citation type="journal article" date="2006" name="J. Microbiol. Methods">
        <title>Genomic flank-sequencing of plasposon insertion sites for rapid identification of functional genes.</title>
        <authorList>
            <person name="Leveau J.H."/>
            <person name="Gerards S."/>
            <person name="Fritsche K."/>
            <person name="Zondag G."/>
            <person name="van Veen J.A."/>
        </authorList>
    </citation>
    <scope>NUCLEOTIDE SEQUENCE [LARGE SCALE GENOMIC DNA]</scope>
    <source>
        <strain evidence="1 2">Ter331</strain>
    </source>
</reference>
<dbReference type="EC" id="2.1.1.72" evidence="1"/>
<dbReference type="InterPro" id="IPR029063">
    <property type="entry name" value="SAM-dependent_MTases_sf"/>
</dbReference>
<dbReference type="SUPFAM" id="SSF53335">
    <property type="entry name" value="S-adenosyl-L-methionine-dependent methyltransferases"/>
    <property type="match status" value="1"/>
</dbReference>
<dbReference type="GO" id="GO:0032259">
    <property type="term" value="P:methylation"/>
    <property type="evidence" value="ECO:0007669"/>
    <property type="project" value="UniProtKB-KW"/>
</dbReference>
<dbReference type="GO" id="GO:0009007">
    <property type="term" value="F:site-specific DNA-methyltransferase (adenine-specific) activity"/>
    <property type="evidence" value="ECO:0007669"/>
    <property type="project" value="UniProtKB-EC"/>
</dbReference>
<dbReference type="Gene3D" id="3.40.50.150">
    <property type="entry name" value="Vaccinia Virus protein VP39"/>
    <property type="match status" value="1"/>
</dbReference>
<reference evidence="1 2" key="3">
    <citation type="journal article" date="2008" name="FEMS Microbiol. Ecol.">
        <title>Identification and characterization of genes underlying chitinolysis in Collimonas fungivorans Ter331.</title>
        <authorList>
            <person name="Fritsche K."/>
            <person name="de Boer W."/>
            <person name="Gerards S."/>
            <person name="van den Berg M."/>
            <person name="van Veen J.A."/>
            <person name="Leveau J.H."/>
        </authorList>
    </citation>
    <scope>NUCLEOTIDE SEQUENCE [LARGE SCALE GENOMIC DNA]</scope>
    <source>
        <strain evidence="1 2">Ter331</strain>
    </source>
</reference>
<keyword evidence="1" id="KW-0489">Methyltransferase</keyword>
<dbReference type="STRING" id="1005048.CFU_1005"/>
<organism evidence="1 2">
    <name type="scientific">Collimonas fungivorans (strain Ter331)</name>
    <dbReference type="NCBI Taxonomy" id="1005048"/>
    <lineage>
        <taxon>Bacteria</taxon>
        <taxon>Pseudomonadati</taxon>
        <taxon>Pseudomonadota</taxon>
        <taxon>Betaproteobacteria</taxon>
        <taxon>Burkholderiales</taxon>
        <taxon>Oxalobacteraceae</taxon>
        <taxon>Collimonas</taxon>
    </lineage>
</organism>
<reference evidence="1 2" key="1">
    <citation type="journal article" date="2004" name="Environ. Microbiol.">
        <title>Phylogeny-function analysis of (meta)genomic libraries: screening for expression of ribosomal RNA genes by large-insert library fluorescent in situ hybridization (LIL-FISH).</title>
        <authorList>
            <person name="Leveau J.H."/>
            <person name="Gerards S."/>
            <person name="de Boer W."/>
            <person name="van Veen J.A."/>
        </authorList>
    </citation>
    <scope>NUCLEOTIDE SEQUENCE [LARGE SCALE GENOMIC DNA]</scope>
    <source>
        <strain evidence="1 2">Ter331</strain>
    </source>
</reference>
<accession>G0AIQ4</accession>
<gene>
    <name evidence="1" type="ordered locus">CFU_1005</name>
</gene>
<proteinExistence type="predicted"/>
<dbReference type="HOGENOM" id="CLU_063430_11_1_4"/>
<keyword evidence="1" id="KW-0808">Transferase</keyword>
<dbReference type="REBASE" id="38182">
    <property type="entry name" value="M.Cfu331ORF1005P"/>
</dbReference>
<dbReference type="Proteomes" id="UP000008392">
    <property type="component" value="Chromosome"/>
</dbReference>
<evidence type="ECO:0000313" key="1">
    <source>
        <dbReference type="EMBL" id="AEK60837.1"/>
    </source>
</evidence>
<dbReference type="EMBL" id="CP002745">
    <property type="protein sequence ID" value="AEK60837.1"/>
    <property type="molecule type" value="Genomic_DNA"/>
</dbReference>
<dbReference type="eggNOG" id="COG0338">
    <property type="taxonomic scope" value="Bacteria"/>
</dbReference>
<reference evidence="1 2" key="4">
    <citation type="journal article" date="2010" name="Environ. Microbiol.">
        <title>The bacterial genus Collimonas: mycophagy, weathering and other adaptive solutions to life in oligotrophic soil environments.</title>
        <authorList>
            <person name="Leveau J.H."/>
            <person name="Uroz S."/>
            <person name="de Boer W."/>
        </authorList>
    </citation>
    <scope>NUCLEOTIDE SEQUENCE [LARGE SCALE GENOMIC DNA]</scope>
    <source>
        <strain evidence="1 2">Ter331</strain>
    </source>
</reference>
<protein>
    <submittedName>
        <fullName evidence="1">Prophage PSPPH02, putative adenine modification methytransferase</fullName>
        <ecNumber evidence="1">2.1.1.72</ecNumber>
    </submittedName>
</protein>
<keyword evidence="2" id="KW-1185">Reference proteome</keyword>